<name>A0ABV2U5U1_9ACTN</name>
<organism evidence="1 2">
    <name type="scientific">Streptomyces sp. 900116325</name>
    <dbReference type="NCBI Taxonomy" id="3154295"/>
    <lineage>
        <taxon>Bacteria</taxon>
        <taxon>Bacillati</taxon>
        <taxon>Actinomycetota</taxon>
        <taxon>Actinomycetes</taxon>
        <taxon>Kitasatosporales</taxon>
        <taxon>Streptomycetaceae</taxon>
        <taxon>Streptomyces</taxon>
    </lineage>
</organism>
<protein>
    <submittedName>
        <fullName evidence="1">Uncharacterized protein</fullName>
    </submittedName>
</protein>
<reference evidence="1 2" key="1">
    <citation type="submission" date="2024-06" db="EMBL/GenBank/DDBJ databases">
        <title>The Natural Products Discovery Center: Release of the First 8490 Sequenced Strains for Exploring Actinobacteria Biosynthetic Diversity.</title>
        <authorList>
            <person name="Kalkreuter E."/>
            <person name="Kautsar S.A."/>
            <person name="Yang D."/>
            <person name="Bader C.D."/>
            <person name="Teijaro C.N."/>
            <person name="Fluegel L."/>
            <person name="Davis C.M."/>
            <person name="Simpson J.R."/>
            <person name="Lauterbach L."/>
            <person name="Steele A.D."/>
            <person name="Gui C."/>
            <person name="Meng S."/>
            <person name="Li G."/>
            <person name="Viehrig K."/>
            <person name="Ye F."/>
            <person name="Su P."/>
            <person name="Kiefer A.F."/>
            <person name="Nichols A."/>
            <person name="Cepeda A.J."/>
            <person name="Yan W."/>
            <person name="Fan B."/>
            <person name="Jiang Y."/>
            <person name="Adhikari A."/>
            <person name="Zheng C.-J."/>
            <person name="Schuster L."/>
            <person name="Cowan T.M."/>
            <person name="Smanski M.J."/>
            <person name="Chevrette M.G."/>
            <person name="De Carvalho L.P.S."/>
            <person name="Shen B."/>
        </authorList>
    </citation>
    <scope>NUCLEOTIDE SEQUENCE [LARGE SCALE GENOMIC DNA]</scope>
    <source>
        <strain evidence="1 2">NPDC005137</strain>
    </source>
</reference>
<dbReference type="EMBL" id="JBEXIP010000006">
    <property type="protein sequence ID" value="MET8433227.1"/>
    <property type="molecule type" value="Genomic_DNA"/>
</dbReference>
<dbReference type="Proteomes" id="UP001550044">
    <property type="component" value="Unassembled WGS sequence"/>
</dbReference>
<accession>A0ABV2U5U1</accession>
<gene>
    <name evidence="1" type="ORF">ABZV61_10550</name>
</gene>
<evidence type="ECO:0000313" key="2">
    <source>
        <dbReference type="Proteomes" id="UP001550044"/>
    </source>
</evidence>
<evidence type="ECO:0000313" key="1">
    <source>
        <dbReference type="EMBL" id="MET8433227.1"/>
    </source>
</evidence>
<proteinExistence type="predicted"/>
<dbReference type="RefSeq" id="WP_356496206.1">
    <property type="nucleotide sequence ID" value="NZ_JBEXEF010000014.1"/>
</dbReference>
<keyword evidence="2" id="KW-1185">Reference proteome</keyword>
<comment type="caution">
    <text evidence="1">The sequence shown here is derived from an EMBL/GenBank/DDBJ whole genome shotgun (WGS) entry which is preliminary data.</text>
</comment>
<sequence>MARPLRPVAVVQVTAQAGGGPLTVPSPETCEYTARQLAGEADADFQDDGAYELAWATMLRLLDRVAPDYRD</sequence>